<evidence type="ECO:0000313" key="3">
    <source>
        <dbReference type="EMBL" id="GEL02644.1"/>
    </source>
</evidence>
<organism evidence="3 4">
    <name type="scientific">Swaminathania salitolerans</name>
    <dbReference type="NCBI Taxonomy" id="182838"/>
    <lineage>
        <taxon>Bacteria</taxon>
        <taxon>Pseudomonadati</taxon>
        <taxon>Pseudomonadota</taxon>
        <taxon>Alphaproteobacteria</taxon>
        <taxon>Acetobacterales</taxon>
        <taxon>Acetobacteraceae</taxon>
        <taxon>Swaminathania</taxon>
    </lineage>
</organism>
<feature type="region of interest" description="Disordered" evidence="1">
    <location>
        <begin position="23"/>
        <end position="47"/>
    </location>
</feature>
<proteinExistence type="predicted"/>
<evidence type="ECO:0008006" key="5">
    <source>
        <dbReference type="Google" id="ProtNLM"/>
    </source>
</evidence>
<protein>
    <recommendedName>
        <fullName evidence="5">Lipoprotein</fullName>
    </recommendedName>
</protein>
<evidence type="ECO:0000256" key="1">
    <source>
        <dbReference type="SAM" id="MobiDB-lite"/>
    </source>
</evidence>
<dbReference type="AlphaFoldDB" id="A0A511BSR0"/>
<name>A0A511BSR0_9PROT</name>
<dbReference type="RefSeq" id="WP_147093732.1">
    <property type="nucleotide sequence ID" value="NZ_BJVC01000004.1"/>
</dbReference>
<reference evidence="3 4" key="1">
    <citation type="submission" date="2019-07" db="EMBL/GenBank/DDBJ databases">
        <title>Whole genome shotgun sequence of Swaminathania salitolerans NBRC 104436.</title>
        <authorList>
            <person name="Hosoyama A."/>
            <person name="Uohara A."/>
            <person name="Ohji S."/>
            <person name="Ichikawa N."/>
        </authorList>
    </citation>
    <scope>NUCLEOTIDE SEQUENCE [LARGE SCALE GENOMIC DNA]</scope>
    <source>
        <strain evidence="3 4">NBRC 104436</strain>
    </source>
</reference>
<keyword evidence="4" id="KW-1185">Reference proteome</keyword>
<dbReference type="PROSITE" id="PS51257">
    <property type="entry name" value="PROKAR_LIPOPROTEIN"/>
    <property type="match status" value="1"/>
</dbReference>
<evidence type="ECO:0000313" key="4">
    <source>
        <dbReference type="Proteomes" id="UP000321405"/>
    </source>
</evidence>
<feature type="chain" id="PRO_5021867697" description="Lipoprotein" evidence="2">
    <location>
        <begin position="21"/>
        <end position="101"/>
    </location>
</feature>
<dbReference type="EMBL" id="BJVC01000004">
    <property type="protein sequence ID" value="GEL02644.1"/>
    <property type="molecule type" value="Genomic_DNA"/>
</dbReference>
<dbReference type="Proteomes" id="UP000321405">
    <property type="component" value="Unassembled WGS sequence"/>
</dbReference>
<evidence type="ECO:0000256" key="2">
    <source>
        <dbReference type="SAM" id="SignalP"/>
    </source>
</evidence>
<feature type="signal peptide" evidence="2">
    <location>
        <begin position="1"/>
        <end position="20"/>
    </location>
</feature>
<dbReference type="OrthoDB" id="7273715at2"/>
<comment type="caution">
    <text evidence="3">The sequence shown here is derived from an EMBL/GenBank/DDBJ whole genome shotgun (WGS) entry which is preliminary data.</text>
</comment>
<sequence>MRRSLILVALTVLTACSAEAFGPPKADLAVDGPPGHPPGRPPGRDRGARAYAFLPPAMPGADGQFGPPTLPGLATETVTREVKPEYAVPDAEVSYGAPGSR</sequence>
<accession>A0A511BSR0</accession>
<gene>
    <name evidence="3" type="ORF">SSA02_18070</name>
</gene>
<keyword evidence="2" id="KW-0732">Signal</keyword>